<accession>A0A1E3NLP1</accession>
<keyword evidence="7" id="KW-1185">Reference proteome</keyword>
<dbReference type="Pfam" id="PF04082">
    <property type="entry name" value="Fungal_trans"/>
    <property type="match status" value="1"/>
</dbReference>
<dbReference type="GO" id="GO:0003677">
    <property type="term" value="F:DNA binding"/>
    <property type="evidence" value="ECO:0007669"/>
    <property type="project" value="InterPro"/>
</dbReference>
<keyword evidence="2" id="KW-0479">Metal-binding</keyword>
<dbReference type="InterPro" id="IPR007219">
    <property type="entry name" value="XnlR_reg_dom"/>
</dbReference>
<proteinExistence type="predicted"/>
<dbReference type="GO" id="GO:0006351">
    <property type="term" value="P:DNA-templated transcription"/>
    <property type="evidence" value="ECO:0007669"/>
    <property type="project" value="InterPro"/>
</dbReference>
<dbReference type="InterPro" id="IPR050613">
    <property type="entry name" value="Sec_Metabolite_Reg"/>
</dbReference>
<dbReference type="InterPro" id="IPR036864">
    <property type="entry name" value="Zn2-C6_fun-type_DNA-bd_sf"/>
</dbReference>
<dbReference type="Proteomes" id="UP000094455">
    <property type="component" value="Unassembled WGS sequence"/>
</dbReference>
<evidence type="ECO:0000313" key="6">
    <source>
        <dbReference type="EMBL" id="ODQ46263.1"/>
    </source>
</evidence>
<dbReference type="STRING" id="763406.A0A1E3NLP1"/>
<sequence length="876" mass="100760">MSSNQMGKLKRNRQIRTCEYCYSHKLKCDRNSPCSTCVRTRSECVYQFKHLKKDQRDASAGEGRKKNLNKETSGLGGERGVKAKPKVTFKSSASSTPLYYSRAFYPFLEPSLNRMLLFKMSEVAELDFERLCSDKAEGDGFQRFGLHFSMGELADEYPGKEEFDEIIDLYWDYIHPLIPIIEKERTVANYQTFWNEFSDEENPQFDIDSGILFLSMLFAVKTAFEVNEKSPDRKEELKQQKNNILNIFEKFKLVFGLISNANLSFIQASLILYQSGSIYYIGIFTYTASLARQAEFMGLHRDPFLHDVNPNKELIKDVEIKRIVWHYIRFLDTATSITAGMSPHMIMTNSSTRFPSKRDYNSETQKFDGPLNPFMIFTICRFKCSLVMETIAHYLNSDFSSDQEKQLRWESITRTVMALYQDINALVKEIFSCSGNPKYSNVLLRWLVSNAAIIVHRTYLLHIVCDRRPYSHQNRVILKPLNGPHVGLTNLSRANSNREFFEQILTIRMPYHGAGVEVSMLLLYETSIRVGLSPELNKFKWFTKTANPFQYIYFILRDIYHYPTKVYNFTHIPKQISSFIFDDDLLNFEGDVRKFTVDISLNALYRLKDEWADPISDMMNFLLELRKFIYKSVATRNQAVPSSDFNAGGCEVEPDSTFEMDKYRSIYNLLSTLNEEQSSGSNVESIPSAKDFLDENSGHFLPRDPRNNDFMNMKYNVNVEQKDFFTNKLNNSLNSNFASNSPLDFSPDYMSPNTHNSTTYQLPSFQKSPAISPIQKLQQGPQLSPIHFSSVQSPTPPPIPSMQSPYMHPIGTLPPMLHNSGRIYTGTGRNVDFNRKEGVTYDSTVLTHTPNVSNTRLKSTISMVNRNSTSSTPPQG</sequence>
<evidence type="ECO:0000313" key="7">
    <source>
        <dbReference type="Proteomes" id="UP000094455"/>
    </source>
</evidence>
<feature type="compositionally biased region" description="Basic and acidic residues" evidence="4">
    <location>
        <begin position="56"/>
        <end position="69"/>
    </location>
</feature>
<gene>
    <name evidence="6" type="ORF">PICMEDRAFT_72346</name>
</gene>
<comment type="subcellular location">
    <subcellularLocation>
        <location evidence="1">Nucleus</location>
    </subcellularLocation>
</comment>
<feature type="region of interest" description="Disordered" evidence="4">
    <location>
        <begin position="56"/>
        <end position="80"/>
    </location>
</feature>
<evidence type="ECO:0000256" key="4">
    <source>
        <dbReference type="SAM" id="MobiDB-lite"/>
    </source>
</evidence>
<feature type="domain" description="Zn(2)-C6 fungal-type" evidence="5">
    <location>
        <begin position="17"/>
        <end position="46"/>
    </location>
</feature>
<dbReference type="CDD" id="cd00067">
    <property type="entry name" value="GAL4"/>
    <property type="match status" value="1"/>
</dbReference>
<dbReference type="SUPFAM" id="SSF57701">
    <property type="entry name" value="Zn2/Cys6 DNA-binding domain"/>
    <property type="match status" value="1"/>
</dbReference>
<name>A0A1E3NLP1_9ASCO</name>
<dbReference type="AlphaFoldDB" id="A0A1E3NLP1"/>
<dbReference type="InterPro" id="IPR001138">
    <property type="entry name" value="Zn2Cys6_DnaBD"/>
</dbReference>
<dbReference type="GeneID" id="30180855"/>
<organism evidence="6 7">
    <name type="scientific">Pichia membranifaciens NRRL Y-2026</name>
    <dbReference type="NCBI Taxonomy" id="763406"/>
    <lineage>
        <taxon>Eukaryota</taxon>
        <taxon>Fungi</taxon>
        <taxon>Dikarya</taxon>
        <taxon>Ascomycota</taxon>
        <taxon>Saccharomycotina</taxon>
        <taxon>Pichiomycetes</taxon>
        <taxon>Pichiales</taxon>
        <taxon>Pichiaceae</taxon>
        <taxon>Pichia</taxon>
    </lineage>
</organism>
<dbReference type="SMART" id="SM00066">
    <property type="entry name" value="GAL4"/>
    <property type="match status" value="1"/>
</dbReference>
<dbReference type="PANTHER" id="PTHR31001:SF40">
    <property type="entry name" value="ZN(II)2CYS6 TRANSCRIPTION FACTOR (EUROFUNG)"/>
    <property type="match status" value="1"/>
</dbReference>
<evidence type="ECO:0000256" key="3">
    <source>
        <dbReference type="ARBA" id="ARBA00023242"/>
    </source>
</evidence>
<evidence type="ECO:0000256" key="2">
    <source>
        <dbReference type="ARBA" id="ARBA00022723"/>
    </source>
</evidence>
<keyword evidence="3" id="KW-0539">Nucleus</keyword>
<reference evidence="6 7" key="1">
    <citation type="journal article" date="2016" name="Proc. Natl. Acad. Sci. U.S.A.">
        <title>Comparative genomics of biotechnologically important yeasts.</title>
        <authorList>
            <person name="Riley R."/>
            <person name="Haridas S."/>
            <person name="Wolfe K.H."/>
            <person name="Lopes M.R."/>
            <person name="Hittinger C.T."/>
            <person name="Goeker M."/>
            <person name="Salamov A.A."/>
            <person name="Wisecaver J.H."/>
            <person name="Long T.M."/>
            <person name="Calvey C.H."/>
            <person name="Aerts A.L."/>
            <person name="Barry K.W."/>
            <person name="Choi C."/>
            <person name="Clum A."/>
            <person name="Coughlan A.Y."/>
            <person name="Deshpande S."/>
            <person name="Douglass A.P."/>
            <person name="Hanson S.J."/>
            <person name="Klenk H.-P."/>
            <person name="LaButti K.M."/>
            <person name="Lapidus A."/>
            <person name="Lindquist E.A."/>
            <person name="Lipzen A.M."/>
            <person name="Meier-Kolthoff J.P."/>
            <person name="Ohm R.A."/>
            <person name="Otillar R.P."/>
            <person name="Pangilinan J.L."/>
            <person name="Peng Y."/>
            <person name="Rokas A."/>
            <person name="Rosa C.A."/>
            <person name="Scheuner C."/>
            <person name="Sibirny A.A."/>
            <person name="Slot J.C."/>
            <person name="Stielow J.B."/>
            <person name="Sun H."/>
            <person name="Kurtzman C.P."/>
            <person name="Blackwell M."/>
            <person name="Grigoriev I.V."/>
            <person name="Jeffries T.W."/>
        </authorList>
    </citation>
    <scope>NUCLEOTIDE SEQUENCE [LARGE SCALE GENOMIC DNA]</scope>
    <source>
        <strain evidence="6 7">NRRL Y-2026</strain>
    </source>
</reference>
<feature type="region of interest" description="Disordered" evidence="4">
    <location>
        <begin position="774"/>
        <end position="797"/>
    </location>
</feature>
<dbReference type="PANTHER" id="PTHR31001">
    <property type="entry name" value="UNCHARACTERIZED TRANSCRIPTIONAL REGULATORY PROTEIN"/>
    <property type="match status" value="1"/>
</dbReference>
<dbReference type="GO" id="GO:0000981">
    <property type="term" value="F:DNA-binding transcription factor activity, RNA polymerase II-specific"/>
    <property type="evidence" value="ECO:0007669"/>
    <property type="project" value="InterPro"/>
</dbReference>
<dbReference type="EMBL" id="KV454003">
    <property type="protein sequence ID" value="ODQ46263.1"/>
    <property type="molecule type" value="Genomic_DNA"/>
</dbReference>
<evidence type="ECO:0000256" key="1">
    <source>
        <dbReference type="ARBA" id="ARBA00004123"/>
    </source>
</evidence>
<dbReference type="RefSeq" id="XP_019017376.1">
    <property type="nucleotide sequence ID" value="XM_019164168.1"/>
</dbReference>
<dbReference type="OrthoDB" id="5121955at2759"/>
<dbReference type="CDD" id="cd12148">
    <property type="entry name" value="fungal_TF_MHR"/>
    <property type="match status" value="1"/>
</dbReference>
<evidence type="ECO:0000259" key="5">
    <source>
        <dbReference type="PROSITE" id="PS50048"/>
    </source>
</evidence>
<dbReference type="Pfam" id="PF00172">
    <property type="entry name" value="Zn_clus"/>
    <property type="match status" value="1"/>
</dbReference>
<dbReference type="Gene3D" id="4.10.240.10">
    <property type="entry name" value="Zn(2)-C6 fungal-type DNA-binding domain"/>
    <property type="match status" value="1"/>
</dbReference>
<protein>
    <recommendedName>
        <fullName evidence="5">Zn(2)-C6 fungal-type domain-containing protein</fullName>
    </recommendedName>
</protein>
<dbReference type="GO" id="GO:0005634">
    <property type="term" value="C:nucleus"/>
    <property type="evidence" value="ECO:0007669"/>
    <property type="project" value="UniProtKB-SubCell"/>
</dbReference>
<dbReference type="GO" id="GO:0008270">
    <property type="term" value="F:zinc ion binding"/>
    <property type="evidence" value="ECO:0007669"/>
    <property type="project" value="InterPro"/>
</dbReference>
<dbReference type="PROSITE" id="PS50048">
    <property type="entry name" value="ZN2_CY6_FUNGAL_2"/>
    <property type="match status" value="1"/>
</dbReference>